<dbReference type="GO" id="GO:0030015">
    <property type="term" value="C:CCR4-NOT core complex"/>
    <property type="evidence" value="ECO:0000318"/>
    <property type="project" value="GO_Central"/>
</dbReference>
<dbReference type="GO" id="GO:0003723">
    <property type="term" value="F:RNA binding"/>
    <property type="evidence" value="ECO:0007669"/>
    <property type="project" value="UniProtKB-KW"/>
</dbReference>
<dbReference type="OrthoDB" id="1164111at2759"/>
<sequence length="270" mass="30773">MKDDRSDMERVEIREVWAHNLQHEFKIIRDMIGKYNHIAMDTEYPGTIIPNPNPMYCSATPNEIYDVMKSNVSGTNMIQLGLTLSTSNGDLPIYNGKSVSWQFNFKEFNPAIDKQGPGSVEFLARQGVDYEKNMKYGVDSNIFGELLMSSGAVMNDEVSWVTFHCTYDFSYLIKILTRKNMLPKTLPEFMAVVNIYFRNVFDAKFLYNDQRKGLKYIANVLGLKRVGKEHNAGSDSLLTMQVFVALRDRMFGGDVRRFGGQIHGLGVINC</sequence>
<comment type="subcellular location">
    <subcellularLocation>
        <location evidence="4">Cytoplasm</location>
    </subcellularLocation>
    <subcellularLocation>
        <location evidence="3">Nucleus</location>
    </subcellularLocation>
</comment>
<dbReference type="GO" id="GO:0005634">
    <property type="term" value="C:nucleus"/>
    <property type="evidence" value="ECO:0007669"/>
    <property type="project" value="UniProtKB-SubCell"/>
</dbReference>
<dbReference type="OMA" id="KANIDGM"/>
<comment type="catalytic activity">
    <reaction evidence="1">
        <text>Exonucleolytic cleavage of poly(A) to 5'-AMP.</text>
        <dbReference type="EC" id="3.1.13.4"/>
    </reaction>
</comment>
<dbReference type="InterPro" id="IPR039637">
    <property type="entry name" value="CNOT7/CNOT8/Pop2"/>
</dbReference>
<comment type="similarity">
    <text evidence="5">Belongs to the CAF1 family.</text>
</comment>
<evidence type="ECO:0000256" key="9">
    <source>
        <dbReference type="ARBA" id="ARBA00022722"/>
    </source>
</evidence>
<dbReference type="STRING" id="29655.A0A0K9PNA7"/>
<dbReference type="Pfam" id="PF04857">
    <property type="entry name" value="CAF1"/>
    <property type="match status" value="1"/>
</dbReference>
<evidence type="ECO:0000256" key="14">
    <source>
        <dbReference type="ARBA" id="ARBA00023015"/>
    </source>
</evidence>
<dbReference type="Proteomes" id="UP000036987">
    <property type="component" value="Unassembled WGS sequence"/>
</dbReference>
<keyword evidence="12" id="KW-0269">Exonuclease</keyword>
<dbReference type="Gene3D" id="3.30.420.10">
    <property type="entry name" value="Ribonuclease H-like superfamily/Ribonuclease H"/>
    <property type="match status" value="1"/>
</dbReference>
<evidence type="ECO:0000313" key="19">
    <source>
        <dbReference type="Proteomes" id="UP000036987"/>
    </source>
</evidence>
<keyword evidence="8" id="KW-0963">Cytoplasm</keyword>
<evidence type="ECO:0000256" key="13">
    <source>
        <dbReference type="ARBA" id="ARBA00022884"/>
    </source>
</evidence>
<gene>
    <name evidence="18" type="ORF">ZOSMA_209G00320</name>
</gene>
<keyword evidence="16" id="KW-0539">Nucleus</keyword>
<accession>A0A0K9PNA7</accession>
<keyword evidence="14" id="KW-0805">Transcription regulation</keyword>
<evidence type="ECO:0000256" key="17">
    <source>
        <dbReference type="ARBA" id="ARBA00025148"/>
    </source>
</evidence>
<evidence type="ECO:0000256" key="8">
    <source>
        <dbReference type="ARBA" id="ARBA00022490"/>
    </source>
</evidence>
<evidence type="ECO:0000256" key="10">
    <source>
        <dbReference type="ARBA" id="ARBA00022723"/>
    </source>
</evidence>
<dbReference type="SUPFAM" id="SSF53098">
    <property type="entry name" value="Ribonuclease H-like"/>
    <property type="match status" value="1"/>
</dbReference>
<dbReference type="GO" id="GO:0000932">
    <property type="term" value="C:P-body"/>
    <property type="evidence" value="ECO:0000318"/>
    <property type="project" value="GO_Central"/>
</dbReference>
<evidence type="ECO:0000256" key="12">
    <source>
        <dbReference type="ARBA" id="ARBA00022839"/>
    </source>
</evidence>
<evidence type="ECO:0000256" key="4">
    <source>
        <dbReference type="ARBA" id="ARBA00004496"/>
    </source>
</evidence>
<comment type="subunit">
    <text evidence="6">Component of the CCR4-NOT complex, at least composed of CRR4 and CAF1 proteins.</text>
</comment>
<evidence type="ECO:0000256" key="2">
    <source>
        <dbReference type="ARBA" id="ARBA00001968"/>
    </source>
</evidence>
<evidence type="ECO:0000256" key="11">
    <source>
        <dbReference type="ARBA" id="ARBA00022801"/>
    </source>
</evidence>
<comment type="cofactor">
    <cofactor evidence="2">
        <name>a divalent metal cation</name>
        <dbReference type="ChEBI" id="CHEBI:60240"/>
    </cofactor>
</comment>
<dbReference type="InterPro" id="IPR006941">
    <property type="entry name" value="RNase_CAF1"/>
</dbReference>
<evidence type="ECO:0000256" key="5">
    <source>
        <dbReference type="ARBA" id="ARBA00008372"/>
    </source>
</evidence>
<keyword evidence="9" id="KW-0540">Nuclease</keyword>
<keyword evidence="10" id="KW-0479">Metal-binding</keyword>
<dbReference type="EMBL" id="LFYR01000756">
    <property type="protein sequence ID" value="KMZ69697.1"/>
    <property type="molecule type" value="Genomic_DNA"/>
</dbReference>
<evidence type="ECO:0000256" key="16">
    <source>
        <dbReference type="ARBA" id="ARBA00023242"/>
    </source>
</evidence>
<name>A0A0K9PNA7_ZOSMR</name>
<keyword evidence="11" id="KW-0378">Hydrolase</keyword>
<reference evidence="19" key="1">
    <citation type="journal article" date="2016" name="Nature">
        <title>The genome of the seagrass Zostera marina reveals angiosperm adaptation to the sea.</title>
        <authorList>
            <person name="Olsen J.L."/>
            <person name="Rouze P."/>
            <person name="Verhelst B."/>
            <person name="Lin Y.-C."/>
            <person name="Bayer T."/>
            <person name="Collen J."/>
            <person name="Dattolo E."/>
            <person name="De Paoli E."/>
            <person name="Dittami S."/>
            <person name="Maumus F."/>
            <person name="Michel G."/>
            <person name="Kersting A."/>
            <person name="Lauritano C."/>
            <person name="Lohaus R."/>
            <person name="Toepel M."/>
            <person name="Tonon T."/>
            <person name="Vanneste K."/>
            <person name="Amirebrahimi M."/>
            <person name="Brakel J."/>
            <person name="Bostroem C."/>
            <person name="Chovatia M."/>
            <person name="Grimwood J."/>
            <person name="Jenkins J.W."/>
            <person name="Jueterbock A."/>
            <person name="Mraz A."/>
            <person name="Stam W.T."/>
            <person name="Tice H."/>
            <person name="Bornberg-Bauer E."/>
            <person name="Green P.J."/>
            <person name="Pearson G.A."/>
            <person name="Procaccini G."/>
            <person name="Duarte C.M."/>
            <person name="Schmutz J."/>
            <person name="Reusch T.B.H."/>
            <person name="Van de Peer Y."/>
        </authorList>
    </citation>
    <scope>NUCLEOTIDE SEQUENCE [LARGE SCALE GENOMIC DNA]</scope>
    <source>
        <strain evidence="19">cv. Finnish</strain>
    </source>
</reference>
<protein>
    <recommendedName>
        <fullName evidence="7">poly(A)-specific ribonuclease</fullName>
        <ecNumber evidence="7">3.1.13.4</ecNumber>
    </recommendedName>
</protein>
<dbReference type="AlphaFoldDB" id="A0A0K9PNA7"/>
<dbReference type="PANTHER" id="PTHR10797">
    <property type="entry name" value="CCR4-NOT TRANSCRIPTION COMPLEX SUBUNIT"/>
    <property type="match status" value="1"/>
</dbReference>
<comment type="caution">
    <text evidence="18">The sequence shown here is derived from an EMBL/GenBank/DDBJ whole genome shotgun (WGS) entry which is preliminary data.</text>
</comment>
<evidence type="ECO:0000256" key="6">
    <source>
        <dbReference type="ARBA" id="ARBA00011757"/>
    </source>
</evidence>
<dbReference type="GO" id="GO:0004535">
    <property type="term" value="F:poly(A)-specific ribonuclease activity"/>
    <property type="evidence" value="ECO:0000318"/>
    <property type="project" value="GO_Central"/>
</dbReference>
<evidence type="ECO:0000256" key="3">
    <source>
        <dbReference type="ARBA" id="ARBA00004123"/>
    </source>
</evidence>
<comment type="function">
    <text evidence="17">Ubiquitous transcription factor required for a diverse set of processes. It is a component of the CCR4 complex involved in the control of gene expression.</text>
</comment>
<dbReference type="InterPro" id="IPR036397">
    <property type="entry name" value="RNaseH_sf"/>
</dbReference>
<evidence type="ECO:0000256" key="15">
    <source>
        <dbReference type="ARBA" id="ARBA00023163"/>
    </source>
</evidence>
<dbReference type="EC" id="3.1.13.4" evidence="7"/>
<evidence type="ECO:0000256" key="1">
    <source>
        <dbReference type="ARBA" id="ARBA00001663"/>
    </source>
</evidence>
<keyword evidence="13" id="KW-0694">RNA-binding</keyword>
<keyword evidence="19" id="KW-1185">Reference proteome</keyword>
<proteinExistence type="inferred from homology"/>
<dbReference type="GO" id="GO:0000288">
    <property type="term" value="P:nuclear-transcribed mRNA catabolic process, deadenylation-dependent decay"/>
    <property type="evidence" value="ECO:0000318"/>
    <property type="project" value="GO_Central"/>
</dbReference>
<dbReference type="GO" id="GO:0046872">
    <property type="term" value="F:metal ion binding"/>
    <property type="evidence" value="ECO:0007669"/>
    <property type="project" value="UniProtKB-KW"/>
</dbReference>
<keyword evidence="15" id="KW-0804">Transcription</keyword>
<evidence type="ECO:0000313" key="18">
    <source>
        <dbReference type="EMBL" id="KMZ69697.1"/>
    </source>
</evidence>
<dbReference type="InterPro" id="IPR012337">
    <property type="entry name" value="RNaseH-like_sf"/>
</dbReference>
<evidence type="ECO:0000256" key="7">
    <source>
        <dbReference type="ARBA" id="ARBA00012161"/>
    </source>
</evidence>
<organism evidence="18 19">
    <name type="scientific">Zostera marina</name>
    <name type="common">Eelgrass</name>
    <dbReference type="NCBI Taxonomy" id="29655"/>
    <lineage>
        <taxon>Eukaryota</taxon>
        <taxon>Viridiplantae</taxon>
        <taxon>Streptophyta</taxon>
        <taxon>Embryophyta</taxon>
        <taxon>Tracheophyta</taxon>
        <taxon>Spermatophyta</taxon>
        <taxon>Magnoliopsida</taxon>
        <taxon>Liliopsida</taxon>
        <taxon>Zosteraceae</taxon>
        <taxon>Zostera</taxon>
    </lineage>
</organism>